<name>A0ABC8KU13_ERUVS</name>
<evidence type="ECO:0000313" key="2">
    <source>
        <dbReference type="EMBL" id="CAH8359700.1"/>
    </source>
</evidence>
<protein>
    <submittedName>
        <fullName evidence="2">Uncharacterized protein</fullName>
    </submittedName>
</protein>
<comment type="caution">
    <text evidence="2">The sequence shown here is derived from an EMBL/GenBank/DDBJ whole genome shotgun (WGS) entry which is preliminary data.</text>
</comment>
<gene>
    <name evidence="2" type="ORF">ERUC_LOCUS25456</name>
</gene>
<feature type="compositionally biased region" description="Basic and acidic residues" evidence="1">
    <location>
        <begin position="349"/>
        <end position="366"/>
    </location>
</feature>
<dbReference type="AlphaFoldDB" id="A0ABC8KU13"/>
<dbReference type="EMBL" id="CAKOAT010270710">
    <property type="protein sequence ID" value="CAH8359700.1"/>
    <property type="molecule type" value="Genomic_DNA"/>
</dbReference>
<keyword evidence="3" id="KW-1185">Reference proteome</keyword>
<proteinExistence type="predicted"/>
<evidence type="ECO:0000313" key="3">
    <source>
        <dbReference type="Proteomes" id="UP001642260"/>
    </source>
</evidence>
<reference evidence="2 3" key="1">
    <citation type="submission" date="2022-03" db="EMBL/GenBank/DDBJ databases">
        <authorList>
            <person name="Macdonald S."/>
            <person name="Ahmed S."/>
            <person name="Newling K."/>
        </authorList>
    </citation>
    <scope>NUCLEOTIDE SEQUENCE [LARGE SCALE GENOMIC DNA]</scope>
</reference>
<feature type="compositionally biased region" description="Acidic residues" evidence="1">
    <location>
        <begin position="162"/>
        <end position="189"/>
    </location>
</feature>
<feature type="region of interest" description="Disordered" evidence="1">
    <location>
        <begin position="65"/>
        <end position="191"/>
    </location>
</feature>
<feature type="region of interest" description="Disordered" evidence="1">
    <location>
        <begin position="328"/>
        <end position="368"/>
    </location>
</feature>
<feature type="compositionally biased region" description="Basic and acidic residues" evidence="1">
    <location>
        <begin position="146"/>
        <end position="155"/>
    </location>
</feature>
<dbReference type="Proteomes" id="UP001642260">
    <property type="component" value="Unassembled WGS sequence"/>
</dbReference>
<organism evidence="2 3">
    <name type="scientific">Eruca vesicaria subsp. sativa</name>
    <name type="common">Garden rocket</name>
    <name type="synonym">Eruca sativa</name>
    <dbReference type="NCBI Taxonomy" id="29727"/>
    <lineage>
        <taxon>Eukaryota</taxon>
        <taxon>Viridiplantae</taxon>
        <taxon>Streptophyta</taxon>
        <taxon>Embryophyta</taxon>
        <taxon>Tracheophyta</taxon>
        <taxon>Spermatophyta</taxon>
        <taxon>Magnoliopsida</taxon>
        <taxon>eudicotyledons</taxon>
        <taxon>Gunneridae</taxon>
        <taxon>Pentapetalae</taxon>
        <taxon>rosids</taxon>
        <taxon>malvids</taxon>
        <taxon>Brassicales</taxon>
        <taxon>Brassicaceae</taxon>
        <taxon>Brassiceae</taxon>
        <taxon>Eruca</taxon>
    </lineage>
</organism>
<evidence type="ECO:0000256" key="1">
    <source>
        <dbReference type="SAM" id="MobiDB-lite"/>
    </source>
</evidence>
<accession>A0ABC8KU13</accession>
<sequence>MAQSRKAGQCCPVMKQKRVSQYYVREEAVDNERIMKLETRLGEMEKSFAWMKKKLLRRKRNGVTPKKGVLYSGESKKKKKKKIVQMPPVSSFPVGNNEVFDDDFVGKSSSDGGRDVGEAGDNSDIPGDGKLVPGSGVSEVDVEAVEDFRDAKSDGDSLLGEPEADDNGESNEMEGLELDDDDSYSEQPEEMLVPLKEGDGVPLQWVEKSLKGHGGAVLYRATTSKTFYVTEDDGSTSVGDEVKKCGISINEKVSSGGEETANSLVSKSMAEESEVNMDLGGLNKLVGALVKEHGSKFGEFKGGQGIGHVSELTGEAANEDVEADVADRAGAEVEEQELDGKVAQSTPRPSDRSAVEGEGVGSDKVDASFSGEVRTVDESHISGKEMVTYVSDSSPCPRSKKHRPIESEADLAALLLAKAPYSLEQIVPAEEDVDFCYFKQVLLANPKVLHLGAGKYDLDNEFFLELATPRKWVSSKVWYR</sequence>